<feature type="domain" description="cGMP-dependent protein kinase N-terminal coiled-coil" evidence="2">
    <location>
        <begin position="9"/>
        <end position="43"/>
    </location>
</feature>
<feature type="non-terminal residue" evidence="3">
    <location>
        <position position="90"/>
    </location>
</feature>
<dbReference type="AlphaFoldDB" id="A0ABD0M867"/>
<dbReference type="CDD" id="cd12083">
    <property type="entry name" value="DD_cGKI"/>
    <property type="match status" value="1"/>
</dbReference>
<keyword evidence="1" id="KW-0175">Coiled coil</keyword>
<organism evidence="3 4">
    <name type="scientific">Batillaria attramentaria</name>
    <dbReference type="NCBI Taxonomy" id="370345"/>
    <lineage>
        <taxon>Eukaryota</taxon>
        <taxon>Metazoa</taxon>
        <taxon>Spiralia</taxon>
        <taxon>Lophotrochozoa</taxon>
        <taxon>Mollusca</taxon>
        <taxon>Gastropoda</taxon>
        <taxon>Caenogastropoda</taxon>
        <taxon>Sorbeoconcha</taxon>
        <taxon>Cerithioidea</taxon>
        <taxon>Batillariidae</taxon>
        <taxon>Batillaria</taxon>
    </lineage>
</organism>
<sequence length="90" mass="10497">MGSLQELEKLLRVKDDKIRELQRQVEEKDELIQQLVSKLDKFQSILPQTQTNMIHGPRKVRAQGISAEPQAMRSLQDMSGVKFRRYSKSE</sequence>
<dbReference type="EMBL" id="JACVVK020000003">
    <property type="protein sequence ID" value="KAK7507940.1"/>
    <property type="molecule type" value="Genomic_DNA"/>
</dbReference>
<evidence type="ECO:0000259" key="2">
    <source>
        <dbReference type="Pfam" id="PF16808"/>
    </source>
</evidence>
<accession>A0ABD0M867</accession>
<reference evidence="3 4" key="1">
    <citation type="journal article" date="2023" name="Sci. Data">
        <title>Genome assembly of the Korean intertidal mud-creeper Batillaria attramentaria.</title>
        <authorList>
            <person name="Patra A.K."/>
            <person name="Ho P.T."/>
            <person name="Jun S."/>
            <person name="Lee S.J."/>
            <person name="Kim Y."/>
            <person name="Won Y.J."/>
        </authorList>
    </citation>
    <scope>NUCLEOTIDE SEQUENCE [LARGE SCALE GENOMIC DNA]</scope>
    <source>
        <strain evidence="3">Wonlab-2016</strain>
    </source>
</reference>
<name>A0ABD0M867_9CAEN</name>
<dbReference type="Proteomes" id="UP001519460">
    <property type="component" value="Unassembled WGS sequence"/>
</dbReference>
<protein>
    <recommendedName>
        <fullName evidence="2">cGMP-dependent protein kinase N-terminal coiled-coil domain-containing protein</fullName>
    </recommendedName>
</protein>
<proteinExistence type="predicted"/>
<dbReference type="InterPro" id="IPR031831">
    <property type="entry name" value="PKcGMP_CC"/>
</dbReference>
<gene>
    <name evidence="3" type="ORF">BaRGS_00000905</name>
</gene>
<evidence type="ECO:0000313" key="4">
    <source>
        <dbReference type="Proteomes" id="UP001519460"/>
    </source>
</evidence>
<evidence type="ECO:0000313" key="3">
    <source>
        <dbReference type="EMBL" id="KAK7507940.1"/>
    </source>
</evidence>
<keyword evidence="4" id="KW-1185">Reference proteome</keyword>
<comment type="caution">
    <text evidence="3">The sequence shown here is derived from an EMBL/GenBank/DDBJ whole genome shotgun (WGS) entry which is preliminary data.</text>
</comment>
<dbReference type="Pfam" id="PF16808">
    <property type="entry name" value="PKcGMP_CC"/>
    <property type="match status" value="1"/>
</dbReference>
<feature type="coiled-coil region" evidence="1">
    <location>
        <begin position="4"/>
        <end position="38"/>
    </location>
</feature>
<dbReference type="Gene3D" id="1.20.5.490">
    <property type="entry name" value="Single helix bin"/>
    <property type="match status" value="1"/>
</dbReference>
<evidence type="ECO:0000256" key="1">
    <source>
        <dbReference type="SAM" id="Coils"/>
    </source>
</evidence>